<proteinExistence type="predicted"/>
<name>A0A3D8Q1L5_9BACI</name>
<evidence type="ECO:0000313" key="2">
    <source>
        <dbReference type="Proteomes" id="UP000257143"/>
    </source>
</evidence>
<sequence>MQQSIISNYTQLYEELKSRLKWKVSDNQILMCIASLYVIGNKNLNMERLLQIADTIKRNAGFFSSMQSYSRFTTAAMLDVNFEDPEAQVPMLFDLYERCKAAKFPSGTYTYIAASIILKNQEKQGNPDSIIMKAKEIYDGMKKEHLFLTDASDYPLATLLAYENRDDIIQQIENYYEKLNNQGFRKGNDLQFMSHILSLDNHTNDQGLVTRSTYVADEFQRIGIKRKPGYYPVIAMLALLPQEEFDMDAIFTMYEALNQEKYFRWQKDMNLIMAVSFFVSKKLGHDELAETRIITTLETIIQAQQAVMISTITASTIAASSNNNTN</sequence>
<reference evidence="2" key="1">
    <citation type="submission" date="2017-11" db="EMBL/GenBank/DDBJ databases">
        <authorList>
            <person name="Zhu W."/>
        </authorList>
    </citation>
    <scope>NUCLEOTIDE SEQUENCE [LARGE SCALE GENOMIC DNA]</scope>
    <source>
        <strain evidence="2">CAU 1183</strain>
    </source>
</reference>
<dbReference type="RefSeq" id="WP_115771184.1">
    <property type="nucleotide sequence ID" value="NZ_PIOC01000001.1"/>
</dbReference>
<keyword evidence="2" id="KW-1185">Reference proteome</keyword>
<dbReference type="Pfam" id="PF13170">
    <property type="entry name" value="DUF4003"/>
    <property type="match status" value="1"/>
</dbReference>
<accession>A0A3D8Q1L5</accession>
<protein>
    <recommendedName>
        <fullName evidence="3">DUF4003 domain-containing protein</fullName>
    </recommendedName>
</protein>
<evidence type="ECO:0000313" key="1">
    <source>
        <dbReference type="EMBL" id="RDW22326.1"/>
    </source>
</evidence>
<dbReference type="InterPro" id="IPR025062">
    <property type="entry name" value="DUF4003"/>
</dbReference>
<organism evidence="1 2">
    <name type="scientific">Oceanobacillus arenosus</name>
    <dbReference type="NCBI Taxonomy" id="1229153"/>
    <lineage>
        <taxon>Bacteria</taxon>
        <taxon>Bacillati</taxon>
        <taxon>Bacillota</taxon>
        <taxon>Bacilli</taxon>
        <taxon>Bacillales</taxon>
        <taxon>Bacillaceae</taxon>
        <taxon>Oceanobacillus</taxon>
    </lineage>
</organism>
<gene>
    <name evidence="1" type="ORF">CWR48_01060</name>
</gene>
<evidence type="ECO:0008006" key="3">
    <source>
        <dbReference type="Google" id="ProtNLM"/>
    </source>
</evidence>
<dbReference type="OrthoDB" id="1778393at2"/>
<comment type="caution">
    <text evidence="1">The sequence shown here is derived from an EMBL/GenBank/DDBJ whole genome shotgun (WGS) entry which is preliminary data.</text>
</comment>
<dbReference type="EMBL" id="PIOC01000001">
    <property type="protein sequence ID" value="RDW22326.1"/>
    <property type="molecule type" value="Genomic_DNA"/>
</dbReference>
<dbReference type="AlphaFoldDB" id="A0A3D8Q1L5"/>
<dbReference type="Proteomes" id="UP000257143">
    <property type="component" value="Unassembled WGS sequence"/>
</dbReference>